<reference evidence="3" key="1">
    <citation type="submission" date="2023-02" db="EMBL/GenBank/DDBJ databases">
        <title>Genome of toxic invasive species Heracleum sosnowskyi carries increased number of genes despite the absence of recent whole-genome duplications.</title>
        <authorList>
            <person name="Schelkunov M."/>
            <person name="Shtratnikova V."/>
            <person name="Makarenko M."/>
            <person name="Klepikova A."/>
            <person name="Omelchenko D."/>
            <person name="Novikova G."/>
            <person name="Obukhova E."/>
            <person name="Bogdanov V."/>
            <person name="Penin A."/>
            <person name="Logacheva M."/>
        </authorList>
    </citation>
    <scope>NUCLEOTIDE SEQUENCE</scope>
    <source>
        <strain evidence="3">Hsosn_3</strain>
        <tissue evidence="3">Leaf</tissue>
    </source>
</reference>
<reference evidence="3" key="2">
    <citation type="submission" date="2023-05" db="EMBL/GenBank/DDBJ databases">
        <authorList>
            <person name="Schelkunov M.I."/>
        </authorList>
    </citation>
    <scope>NUCLEOTIDE SEQUENCE</scope>
    <source>
        <strain evidence="3">Hsosn_3</strain>
        <tissue evidence="3">Leaf</tissue>
    </source>
</reference>
<evidence type="ECO:0000313" key="3">
    <source>
        <dbReference type="EMBL" id="KAK1402018.1"/>
    </source>
</evidence>
<proteinExistence type="predicted"/>
<dbReference type="EMBL" id="JAUIZM010000001">
    <property type="protein sequence ID" value="KAK1402018.1"/>
    <property type="molecule type" value="Genomic_DNA"/>
</dbReference>
<name>A0AAD8NBU8_9APIA</name>
<gene>
    <name evidence="3" type="ORF">POM88_001623</name>
</gene>
<dbReference type="AlphaFoldDB" id="A0AAD8NBU8"/>
<sequence length="328" mass="37832">MKTPQSLQQQGEDRAKLRRSSRVRQSPAVFSPGNENPIKRCENNKRKHNSLQVENEELELTVNPSGFEMPPAETMDAEPRDAVPVVKLPPFSEKEKPKRDLLFLLERATKPRSREKISPEDRQHLVNAASVLKSELVAQLTSSADKLKAEDMIDLANRCYRTLTELGDDYRSFDREVFKLIAQRQELEFAAKDMENRDDPDLRARYDYQVQLMSHVTEELHSAQDKLSITKTHVDSLKFKKDELTSALLLVMEELSQEEEKIETLTAERDKCKEVHFDVEVDLKKLEAERKEASVALEPINARYNAAKEEFERMSNHLLQLVRSSRTG</sequence>
<evidence type="ECO:0000256" key="1">
    <source>
        <dbReference type="SAM" id="Coils"/>
    </source>
</evidence>
<accession>A0AAD8NBU8</accession>
<keyword evidence="1" id="KW-0175">Coiled coil</keyword>
<feature type="coiled-coil region" evidence="1">
    <location>
        <begin position="241"/>
        <end position="275"/>
    </location>
</feature>
<evidence type="ECO:0000256" key="2">
    <source>
        <dbReference type="SAM" id="MobiDB-lite"/>
    </source>
</evidence>
<evidence type="ECO:0000313" key="4">
    <source>
        <dbReference type="Proteomes" id="UP001237642"/>
    </source>
</evidence>
<organism evidence="3 4">
    <name type="scientific">Heracleum sosnowskyi</name>
    <dbReference type="NCBI Taxonomy" id="360622"/>
    <lineage>
        <taxon>Eukaryota</taxon>
        <taxon>Viridiplantae</taxon>
        <taxon>Streptophyta</taxon>
        <taxon>Embryophyta</taxon>
        <taxon>Tracheophyta</taxon>
        <taxon>Spermatophyta</taxon>
        <taxon>Magnoliopsida</taxon>
        <taxon>eudicotyledons</taxon>
        <taxon>Gunneridae</taxon>
        <taxon>Pentapetalae</taxon>
        <taxon>asterids</taxon>
        <taxon>campanulids</taxon>
        <taxon>Apiales</taxon>
        <taxon>Apiaceae</taxon>
        <taxon>Apioideae</taxon>
        <taxon>apioid superclade</taxon>
        <taxon>Tordylieae</taxon>
        <taxon>Tordyliinae</taxon>
        <taxon>Heracleum</taxon>
    </lineage>
</organism>
<protein>
    <submittedName>
        <fullName evidence="3">Uncharacterized protein</fullName>
    </submittedName>
</protein>
<comment type="caution">
    <text evidence="3">The sequence shown here is derived from an EMBL/GenBank/DDBJ whole genome shotgun (WGS) entry which is preliminary data.</text>
</comment>
<dbReference type="Proteomes" id="UP001237642">
    <property type="component" value="Unassembled WGS sequence"/>
</dbReference>
<feature type="region of interest" description="Disordered" evidence="2">
    <location>
        <begin position="1"/>
        <end position="45"/>
    </location>
</feature>
<keyword evidence="4" id="KW-1185">Reference proteome</keyword>
<feature type="compositionally biased region" description="Polar residues" evidence="2">
    <location>
        <begin position="1"/>
        <end position="10"/>
    </location>
</feature>